<dbReference type="InterPro" id="IPR007874">
    <property type="entry name" value="MinC_N"/>
</dbReference>
<dbReference type="HAMAP" id="MF_00267">
    <property type="entry name" value="MinC"/>
    <property type="match status" value="1"/>
</dbReference>
<evidence type="ECO:0000256" key="5">
    <source>
        <dbReference type="ARBA" id="ARBA00025606"/>
    </source>
</evidence>
<protein>
    <recommendedName>
        <fullName evidence="6">Probable septum site-determining protein MinC</fullName>
    </recommendedName>
</protein>
<feature type="domain" description="Septum formation inhibitor MinC N-terminal" evidence="9">
    <location>
        <begin position="14"/>
        <end position="85"/>
    </location>
</feature>
<dbReference type="InterPro" id="IPR036145">
    <property type="entry name" value="MinC_C_sf"/>
</dbReference>
<evidence type="ECO:0000259" key="8">
    <source>
        <dbReference type="Pfam" id="PF03775"/>
    </source>
</evidence>
<dbReference type="PANTHER" id="PTHR34108:SF1">
    <property type="entry name" value="SEPTUM SITE-DETERMINING PROTEIN MINC"/>
    <property type="match status" value="1"/>
</dbReference>
<dbReference type="Pfam" id="PF05209">
    <property type="entry name" value="MinC_N"/>
    <property type="match status" value="1"/>
</dbReference>
<evidence type="ECO:0000256" key="4">
    <source>
        <dbReference type="ARBA" id="ARBA00023306"/>
    </source>
</evidence>
<comment type="similarity">
    <text evidence="1 6">Belongs to the MinC family.</text>
</comment>
<keyword evidence="11" id="KW-1185">Reference proteome</keyword>
<accession>A0ABV9QWD6</accession>
<keyword evidence="3 6" id="KW-0717">Septation</keyword>
<organism evidence="10 11">
    <name type="scientific">Dokdonella ginsengisoli</name>
    <dbReference type="NCBI Taxonomy" id="363846"/>
    <lineage>
        <taxon>Bacteria</taxon>
        <taxon>Pseudomonadati</taxon>
        <taxon>Pseudomonadota</taxon>
        <taxon>Gammaproteobacteria</taxon>
        <taxon>Lysobacterales</taxon>
        <taxon>Rhodanobacteraceae</taxon>
        <taxon>Dokdonella</taxon>
    </lineage>
</organism>
<dbReference type="Proteomes" id="UP001595886">
    <property type="component" value="Unassembled WGS sequence"/>
</dbReference>
<evidence type="ECO:0000313" key="10">
    <source>
        <dbReference type="EMBL" id="MFC4820734.1"/>
    </source>
</evidence>
<keyword evidence="4 6" id="KW-0131">Cell cycle</keyword>
<comment type="caution">
    <text evidence="10">The sequence shown here is derived from an EMBL/GenBank/DDBJ whole genome shotgun (WGS) entry which is preliminary data.</text>
</comment>
<dbReference type="PANTHER" id="PTHR34108">
    <property type="entry name" value="SEPTUM SITE-DETERMINING PROTEIN MINC"/>
    <property type="match status" value="1"/>
</dbReference>
<dbReference type="RefSeq" id="WP_380020683.1">
    <property type="nucleotide sequence ID" value="NZ_JBHSHD010000007.1"/>
</dbReference>
<comment type="subunit">
    <text evidence="6">Interacts with MinD and FtsZ.</text>
</comment>
<reference evidence="11" key="1">
    <citation type="journal article" date="2019" name="Int. J. Syst. Evol. Microbiol.">
        <title>The Global Catalogue of Microorganisms (GCM) 10K type strain sequencing project: providing services to taxonomists for standard genome sequencing and annotation.</title>
        <authorList>
            <consortium name="The Broad Institute Genomics Platform"/>
            <consortium name="The Broad Institute Genome Sequencing Center for Infectious Disease"/>
            <person name="Wu L."/>
            <person name="Ma J."/>
        </authorList>
    </citation>
    <scope>NUCLEOTIDE SEQUENCE [LARGE SCALE GENOMIC DNA]</scope>
    <source>
        <strain evidence="11">CCUG 30340</strain>
    </source>
</reference>
<keyword evidence="2 6" id="KW-0132">Cell division</keyword>
<evidence type="ECO:0000256" key="2">
    <source>
        <dbReference type="ARBA" id="ARBA00022618"/>
    </source>
</evidence>
<dbReference type="Pfam" id="PF03775">
    <property type="entry name" value="MinC_C"/>
    <property type="match status" value="1"/>
</dbReference>
<evidence type="ECO:0000259" key="9">
    <source>
        <dbReference type="Pfam" id="PF05209"/>
    </source>
</evidence>
<feature type="domain" description="Septum formation inhibitor MinC C-terminal" evidence="8">
    <location>
        <begin position="161"/>
        <end position="260"/>
    </location>
</feature>
<sequence>MTSASIGALEPVAEIKFGQVGLANLKLKRLDPEGLAAELREKVASAEKLFLRTPVVLDLSHLSALPDVETVRDLFERIRASGMLPVGLSYGTSENEALSQALGVPVFAKFRAAYERDSEAAPVSRETPRPPSRAPAAAPTPVERATPPPPSASAPTSGLLHDQPVRSGQQVYARGRDLILNALVGNGAEVIADGSIHVYGALRGRALAGAQGDERARIYCQEFHAELVSIAGHYRVFEDIPADLRGKPVQVWLDGDKLLLKKM</sequence>
<name>A0ABV9QWD6_9GAMM</name>
<dbReference type="Gene3D" id="2.160.20.70">
    <property type="match status" value="1"/>
</dbReference>
<dbReference type="SUPFAM" id="SSF63848">
    <property type="entry name" value="Cell-division inhibitor MinC, C-terminal domain"/>
    <property type="match status" value="1"/>
</dbReference>
<dbReference type="InterPro" id="IPR016098">
    <property type="entry name" value="CAP/MinC_C"/>
</dbReference>
<dbReference type="InterPro" id="IPR013033">
    <property type="entry name" value="MinC"/>
</dbReference>
<feature type="region of interest" description="Disordered" evidence="7">
    <location>
        <begin position="118"/>
        <end position="163"/>
    </location>
</feature>
<evidence type="ECO:0000256" key="6">
    <source>
        <dbReference type="HAMAP-Rule" id="MF_00267"/>
    </source>
</evidence>
<gene>
    <name evidence="6 10" type="primary">minC</name>
    <name evidence="10" type="ORF">ACFO6Q_10390</name>
</gene>
<comment type="function">
    <text evidence="5 6">Cell division inhibitor that blocks the formation of polar Z ring septums. Rapidly oscillates between the poles of the cell to destabilize FtsZ filaments that have formed before they mature into polar Z rings. Prevents FtsZ polymerization.</text>
</comment>
<dbReference type="EMBL" id="JBHSHD010000007">
    <property type="protein sequence ID" value="MFC4820734.1"/>
    <property type="molecule type" value="Genomic_DNA"/>
</dbReference>
<dbReference type="Gene3D" id="3.30.70.260">
    <property type="match status" value="1"/>
</dbReference>
<feature type="compositionally biased region" description="Low complexity" evidence="7">
    <location>
        <begin position="134"/>
        <end position="145"/>
    </location>
</feature>
<dbReference type="NCBIfam" id="TIGR01222">
    <property type="entry name" value="minC"/>
    <property type="match status" value="1"/>
</dbReference>
<dbReference type="InterPro" id="IPR005526">
    <property type="entry name" value="Septum_form_inhib_MinC_C"/>
</dbReference>
<evidence type="ECO:0000256" key="1">
    <source>
        <dbReference type="ARBA" id="ARBA00006291"/>
    </source>
</evidence>
<proteinExistence type="inferred from homology"/>
<evidence type="ECO:0000256" key="3">
    <source>
        <dbReference type="ARBA" id="ARBA00023210"/>
    </source>
</evidence>
<evidence type="ECO:0000256" key="7">
    <source>
        <dbReference type="SAM" id="MobiDB-lite"/>
    </source>
</evidence>
<evidence type="ECO:0000313" key="11">
    <source>
        <dbReference type="Proteomes" id="UP001595886"/>
    </source>
</evidence>